<gene>
    <name evidence="1" type="ORF">SPELUC_LOCUS9419</name>
</gene>
<evidence type="ECO:0000313" key="2">
    <source>
        <dbReference type="Proteomes" id="UP000789366"/>
    </source>
</evidence>
<sequence>DTLSLINEDELNESNELNDLNTSNISENVHDLDAESGDGFDVTEVSNLINKAKTLNSYISGKNKYCKSLHELQAELNLQHQVNLLSSNTRTQWSSTYNLLKNLFLHNAIVRLANNLKQKEWHSIDELAKLLYPFIQATGYIRGSHYSTLGMMIPTLIKLSHHLREFYPTIISQTVKACCSKINQLMLLRWSEPLSYSLIAAFLDSRFKQMNYIMAIEKEVTLYDSLSQIPKYHITDEEYHKKVFSTTGNTITNKRNQLDPDTVHDLLMLKENSKIFTMYPSL</sequence>
<keyword evidence="2" id="KW-1185">Reference proteome</keyword>
<feature type="non-terminal residue" evidence="1">
    <location>
        <position position="1"/>
    </location>
</feature>
<dbReference type="Proteomes" id="UP000789366">
    <property type="component" value="Unassembled WGS sequence"/>
</dbReference>
<proteinExistence type="predicted"/>
<protein>
    <submittedName>
        <fullName evidence="1">4895_t:CDS:1</fullName>
    </submittedName>
</protein>
<feature type="non-terminal residue" evidence="1">
    <location>
        <position position="282"/>
    </location>
</feature>
<reference evidence="1" key="1">
    <citation type="submission" date="2021-06" db="EMBL/GenBank/DDBJ databases">
        <authorList>
            <person name="Kallberg Y."/>
            <person name="Tangrot J."/>
            <person name="Rosling A."/>
        </authorList>
    </citation>
    <scope>NUCLEOTIDE SEQUENCE</scope>
    <source>
        <strain evidence="1">28 12/20/2015</strain>
    </source>
</reference>
<evidence type="ECO:0000313" key="1">
    <source>
        <dbReference type="EMBL" id="CAG8664855.1"/>
    </source>
</evidence>
<dbReference type="EMBL" id="CAJVPW010015777">
    <property type="protein sequence ID" value="CAG8664855.1"/>
    <property type="molecule type" value="Genomic_DNA"/>
</dbReference>
<organism evidence="1 2">
    <name type="scientific">Cetraspora pellucida</name>
    <dbReference type="NCBI Taxonomy" id="1433469"/>
    <lineage>
        <taxon>Eukaryota</taxon>
        <taxon>Fungi</taxon>
        <taxon>Fungi incertae sedis</taxon>
        <taxon>Mucoromycota</taxon>
        <taxon>Glomeromycotina</taxon>
        <taxon>Glomeromycetes</taxon>
        <taxon>Diversisporales</taxon>
        <taxon>Gigasporaceae</taxon>
        <taxon>Cetraspora</taxon>
    </lineage>
</organism>
<accession>A0ACA9NSM9</accession>
<comment type="caution">
    <text evidence="1">The sequence shown here is derived from an EMBL/GenBank/DDBJ whole genome shotgun (WGS) entry which is preliminary data.</text>
</comment>
<name>A0ACA9NSM9_9GLOM</name>